<dbReference type="AlphaFoldDB" id="G9QPA7"/>
<dbReference type="PROSITE" id="PS51782">
    <property type="entry name" value="LYSM"/>
    <property type="match status" value="1"/>
</dbReference>
<dbReference type="SUPFAM" id="SSF54106">
    <property type="entry name" value="LysM domain"/>
    <property type="match status" value="1"/>
</dbReference>
<comment type="caution">
    <text evidence="4">The sequence shown here is derived from an EMBL/GenBank/DDBJ whole genome shotgun (WGS) entry which is preliminary data.</text>
</comment>
<dbReference type="CDD" id="cd00118">
    <property type="entry name" value="LysM"/>
    <property type="match status" value="1"/>
</dbReference>
<keyword evidence="5" id="KW-1185">Reference proteome</keyword>
<dbReference type="InterPro" id="IPR018392">
    <property type="entry name" value="LysM"/>
</dbReference>
<dbReference type="Proteomes" id="UP000011747">
    <property type="component" value="Unassembled WGS sequence"/>
</dbReference>
<evidence type="ECO:0000256" key="1">
    <source>
        <dbReference type="SAM" id="MobiDB-lite"/>
    </source>
</evidence>
<organism evidence="4 5">
    <name type="scientific">Bacillus smithii 7_3_47FAA</name>
    <dbReference type="NCBI Taxonomy" id="665952"/>
    <lineage>
        <taxon>Bacteria</taxon>
        <taxon>Bacillati</taxon>
        <taxon>Bacillota</taxon>
        <taxon>Bacilli</taxon>
        <taxon>Bacillales</taxon>
        <taxon>Bacillaceae</taxon>
        <taxon>Bacillus</taxon>
    </lineage>
</organism>
<name>G9QPA7_9BACI</name>
<protein>
    <recommendedName>
        <fullName evidence="3">LysM domain-containing protein</fullName>
    </recommendedName>
</protein>
<feature type="transmembrane region" description="Helical" evidence="2">
    <location>
        <begin position="47"/>
        <end position="69"/>
    </location>
</feature>
<accession>G9QPA7</accession>
<evidence type="ECO:0000313" key="5">
    <source>
        <dbReference type="Proteomes" id="UP000011747"/>
    </source>
</evidence>
<feature type="compositionally biased region" description="Polar residues" evidence="1">
    <location>
        <begin position="80"/>
        <end position="103"/>
    </location>
</feature>
<feature type="domain" description="LysM" evidence="3">
    <location>
        <begin position="117"/>
        <end position="163"/>
    </location>
</feature>
<dbReference type="PATRIC" id="fig|665952.3.peg.2996"/>
<evidence type="ECO:0000313" key="4">
    <source>
        <dbReference type="EMBL" id="EHL73900.1"/>
    </source>
</evidence>
<keyword evidence="2" id="KW-1133">Transmembrane helix</keyword>
<evidence type="ECO:0000259" key="3">
    <source>
        <dbReference type="PROSITE" id="PS51782"/>
    </source>
</evidence>
<reference evidence="4 5" key="1">
    <citation type="submission" date="2011-09" db="EMBL/GenBank/DDBJ databases">
        <title>The Genome Sequence of Bacillus smithii 7_3_47FAA.</title>
        <authorList>
            <consortium name="The Broad Institute Genome Sequencing Platform"/>
            <person name="Earl A."/>
            <person name="Ward D."/>
            <person name="Feldgarden M."/>
            <person name="Gevers D."/>
            <person name="Daigneault M."/>
            <person name="Strauss J."/>
            <person name="Allen-Vercoe E."/>
            <person name="Young S.K."/>
            <person name="Zeng Q."/>
            <person name="Gargeya S."/>
            <person name="Fitzgerald M."/>
            <person name="Haas B."/>
            <person name="Abouelleil A."/>
            <person name="Alvarado L."/>
            <person name="Arachchi H.M."/>
            <person name="Berlin A."/>
            <person name="Brown A."/>
            <person name="Chapman S.B."/>
            <person name="Chen Z."/>
            <person name="Dunbar C."/>
            <person name="Freedman E."/>
            <person name="Gearin G."/>
            <person name="Goldberg J."/>
            <person name="Griggs A."/>
            <person name="Gujja S."/>
            <person name="Heiman D."/>
            <person name="Howarth C."/>
            <person name="Larson L."/>
            <person name="Lui A."/>
            <person name="MacDonald P.J.P."/>
            <person name="Montmayeur A."/>
            <person name="Murphy C."/>
            <person name="Neiman D."/>
            <person name="Pearson M."/>
            <person name="Priest M."/>
            <person name="Roberts A."/>
            <person name="Saif S."/>
            <person name="Shea T."/>
            <person name="Shenoy N."/>
            <person name="Sisk P."/>
            <person name="Stolte C."/>
            <person name="Sykes S."/>
            <person name="Wortman J."/>
            <person name="Nusbaum C."/>
            <person name="Birren B."/>
        </authorList>
    </citation>
    <scope>NUCLEOTIDE SEQUENCE [LARGE SCALE GENOMIC DNA]</scope>
    <source>
        <strain evidence="4 5">7_3_47FAA</strain>
    </source>
</reference>
<gene>
    <name evidence="4" type="ORF">HMPREF1015_00124</name>
</gene>
<evidence type="ECO:0000256" key="2">
    <source>
        <dbReference type="SAM" id="Phobius"/>
    </source>
</evidence>
<dbReference type="RefSeq" id="WP_003355190.1">
    <property type="nucleotide sequence ID" value="NZ_JH414764.1"/>
</dbReference>
<keyword evidence="2" id="KW-0812">Transmembrane</keyword>
<dbReference type="InterPro" id="IPR036779">
    <property type="entry name" value="LysM_dom_sf"/>
</dbReference>
<dbReference type="SMART" id="SM00257">
    <property type="entry name" value="LysM"/>
    <property type="match status" value="1"/>
</dbReference>
<proteinExistence type="predicted"/>
<feature type="region of interest" description="Disordered" evidence="1">
    <location>
        <begin position="78"/>
        <end position="115"/>
    </location>
</feature>
<dbReference type="Gene3D" id="3.10.350.10">
    <property type="entry name" value="LysM domain"/>
    <property type="match status" value="1"/>
</dbReference>
<sequence>MKRDPYRELAEKHRKELKLQEWTEIEEEPKTLSRTAYRKQKKQEKKIFSMLRTLLILFIFLPVAILFSYNTIKEKERPLSSVSVITEESASGHDQSASPTSNQSKKETLKNKQRKTVTHIVRPNETLTDISIHYYGTKDGIDKIKSANHLEDNHINEGQVLKIPLEK</sequence>
<keyword evidence="2" id="KW-0472">Membrane</keyword>
<dbReference type="Pfam" id="PF01476">
    <property type="entry name" value="LysM"/>
    <property type="match status" value="1"/>
</dbReference>
<dbReference type="EMBL" id="ACWF01000154">
    <property type="protein sequence ID" value="EHL73900.1"/>
    <property type="molecule type" value="Genomic_DNA"/>
</dbReference>
<dbReference type="HOGENOM" id="CLU_100493_2_0_9"/>